<gene>
    <name evidence="2" type="ORF">FO440_23655</name>
</gene>
<organism evidence="2 3">
    <name type="scientific">Mucilaginibacter corticis</name>
    <dbReference type="NCBI Taxonomy" id="2597670"/>
    <lineage>
        <taxon>Bacteria</taxon>
        <taxon>Pseudomonadati</taxon>
        <taxon>Bacteroidota</taxon>
        <taxon>Sphingobacteriia</taxon>
        <taxon>Sphingobacteriales</taxon>
        <taxon>Sphingobacteriaceae</taxon>
        <taxon>Mucilaginibacter</taxon>
    </lineage>
</organism>
<dbReference type="InterPro" id="IPR011050">
    <property type="entry name" value="Pectin_lyase_fold/virulence"/>
</dbReference>
<evidence type="ECO:0000313" key="3">
    <source>
        <dbReference type="Proteomes" id="UP000318733"/>
    </source>
</evidence>
<evidence type="ECO:0000313" key="2">
    <source>
        <dbReference type="EMBL" id="TSJ35919.1"/>
    </source>
</evidence>
<proteinExistence type="predicted"/>
<dbReference type="Pfam" id="PF16410">
    <property type="entry name" value="DUF5018"/>
    <property type="match status" value="2"/>
</dbReference>
<dbReference type="AlphaFoldDB" id="A0A556M7P9"/>
<dbReference type="InterPro" id="IPR006626">
    <property type="entry name" value="PbH1"/>
</dbReference>
<dbReference type="Proteomes" id="UP000318733">
    <property type="component" value="Unassembled WGS sequence"/>
</dbReference>
<name>A0A556M7P9_9SPHI</name>
<dbReference type="OrthoDB" id="727829at2"/>
<dbReference type="PROSITE" id="PS51257">
    <property type="entry name" value="PROKAR_LIPOPROTEIN"/>
    <property type="match status" value="1"/>
</dbReference>
<keyword evidence="3" id="KW-1185">Reference proteome</keyword>
<dbReference type="InterPro" id="IPR032186">
    <property type="entry name" value="DUF5018"/>
</dbReference>
<feature type="domain" description="DUF5018" evidence="1">
    <location>
        <begin position="123"/>
        <end position="210"/>
    </location>
</feature>
<accession>A0A556M7P9</accession>
<comment type="caution">
    <text evidence="2">The sequence shown here is derived from an EMBL/GenBank/DDBJ whole genome shotgun (WGS) entry which is preliminary data.</text>
</comment>
<dbReference type="RefSeq" id="WP_144250793.1">
    <property type="nucleotide sequence ID" value="NZ_VLPK01000008.1"/>
</dbReference>
<dbReference type="Gene3D" id="2.60.40.2340">
    <property type="match status" value="2"/>
</dbReference>
<feature type="domain" description="DUF5018" evidence="1">
    <location>
        <begin position="34"/>
        <end position="121"/>
    </location>
</feature>
<dbReference type="SMART" id="SM00710">
    <property type="entry name" value="PbH1"/>
    <property type="match status" value="3"/>
</dbReference>
<sequence length="585" mass="61305">MKHFNMIVRTLSVLFFLVIVQSCGKKQDNNPAPSKSSAKGISAFSVTINGTVTNGTVDGSSIKITVPYGTDVTALSPTISASDKAAVSPKSGTPQNFTSPVTYTVTAEDGSTQTFTITVIVGKSPAKAITGFSFSTLNPAITASVNDTTKKITATLPYGTPLTALAPTITVSAKATVSPASGAAADFSKPVNYTVTAEDGSTQVYQVTATLAQPQPIVVDCTGAIPADWKDVSGGVDYIVKCNIPITKTLIIEPGVTIQFDGAASGFTVTGSGALQMIGTADKPIVLEGKTAVAGSWTGVQIASGNLLNDWEYVTIKDAGGAIANKAGVLIADNYAVSNGGTQLTVKNCSFLNNSGYGLWDYDQNYSYGRVVFKDFESNTFSNNQLSALRITMDALGKLDTKSTYVNNGQKYIELDGLNHGLTKNTIMQKLDATYQIDDYINLNQKLTINAGVQMQFLTDAGFILGTGTLIANGTASDPIKFSGYKPGIGVWRGLALLNTDPEIALNYCVIDGAGSNKLPSGLGLKCAVNLYIEYGLTATNASITHCTISNSGGYGIIYKKGLAGIVIQSNTYQNNTLADEQAFQ</sequence>
<reference evidence="2 3" key="1">
    <citation type="submission" date="2019-07" db="EMBL/GenBank/DDBJ databases">
        <authorList>
            <person name="Huq M.A."/>
        </authorList>
    </citation>
    <scope>NUCLEOTIDE SEQUENCE [LARGE SCALE GENOMIC DNA]</scope>
    <source>
        <strain evidence="2 3">MAH-19</strain>
    </source>
</reference>
<evidence type="ECO:0000259" key="1">
    <source>
        <dbReference type="Pfam" id="PF16410"/>
    </source>
</evidence>
<protein>
    <submittedName>
        <fullName evidence="2">DUF5018 domain-containing protein</fullName>
    </submittedName>
</protein>
<dbReference type="EMBL" id="VLPK01000008">
    <property type="protein sequence ID" value="TSJ35919.1"/>
    <property type="molecule type" value="Genomic_DNA"/>
</dbReference>
<dbReference type="SUPFAM" id="SSF51126">
    <property type="entry name" value="Pectin lyase-like"/>
    <property type="match status" value="1"/>
</dbReference>